<keyword evidence="1" id="KW-1133">Transmembrane helix</keyword>
<comment type="caution">
    <text evidence="2">The sequence shown here is derived from an EMBL/GenBank/DDBJ whole genome shotgun (WGS) entry which is preliminary data.</text>
</comment>
<evidence type="ECO:0000256" key="1">
    <source>
        <dbReference type="SAM" id="Phobius"/>
    </source>
</evidence>
<accession>U5E5Z6</accession>
<name>U5E5Z6_NOCAS</name>
<gene>
    <name evidence="2" type="ORF">NCAST_05_00850</name>
</gene>
<dbReference type="STRING" id="1824.SAMN05444423_107207"/>
<organism evidence="2 3">
    <name type="scientific">Nocardia asteroides NBRC 15531</name>
    <dbReference type="NCBI Taxonomy" id="1110697"/>
    <lineage>
        <taxon>Bacteria</taxon>
        <taxon>Bacillati</taxon>
        <taxon>Actinomycetota</taxon>
        <taxon>Actinomycetes</taxon>
        <taxon>Mycobacteriales</taxon>
        <taxon>Nocardiaceae</taxon>
        <taxon>Nocardia</taxon>
    </lineage>
</organism>
<dbReference type="EMBL" id="BAFO02000005">
    <property type="protein sequence ID" value="GAD81651.1"/>
    <property type="molecule type" value="Genomic_DNA"/>
</dbReference>
<feature type="transmembrane region" description="Helical" evidence="1">
    <location>
        <begin position="90"/>
        <end position="111"/>
    </location>
</feature>
<dbReference type="AlphaFoldDB" id="U5E5Z6"/>
<protein>
    <recommendedName>
        <fullName evidence="4">GtrA-like protein domain-containing protein</fullName>
    </recommendedName>
</protein>
<evidence type="ECO:0008006" key="4">
    <source>
        <dbReference type="Google" id="ProtNLM"/>
    </source>
</evidence>
<dbReference type="eggNOG" id="COG2246">
    <property type="taxonomic scope" value="Bacteria"/>
</dbReference>
<reference evidence="2 3" key="1">
    <citation type="journal article" date="2014" name="BMC Genomics">
        <title>Genome based analysis of type-I polyketide synthase and nonribosomal peptide synthetase gene clusters in seven strains of five representative Nocardia species.</title>
        <authorList>
            <person name="Komaki H."/>
            <person name="Ichikawa N."/>
            <person name="Hosoyama A."/>
            <person name="Takahashi-Nakaguchi A."/>
            <person name="Matsuzawa T."/>
            <person name="Suzuki K."/>
            <person name="Fujita N."/>
            <person name="Gonoi T."/>
        </authorList>
    </citation>
    <scope>NUCLEOTIDE SEQUENCE [LARGE SCALE GENOMIC DNA]</scope>
    <source>
        <strain evidence="2 3">NBRC 15531</strain>
    </source>
</reference>
<proteinExistence type="predicted"/>
<dbReference type="Proteomes" id="UP000017048">
    <property type="component" value="Unassembled WGS sequence"/>
</dbReference>
<feature type="transmembrane region" description="Helical" evidence="1">
    <location>
        <begin position="55"/>
        <end position="78"/>
    </location>
</feature>
<keyword evidence="1" id="KW-0812">Transmembrane</keyword>
<evidence type="ECO:0000313" key="3">
    <source>
        <dbReference type="Proteomes" id="UP000017048"/>
    </source>
</evidence>
<evidence type="ECO:0000313" key="2">
    <source>
        <dbReference type="EMBL" id="GAD81651.1"/>
    </source>
</evidence>
<keyword evidence="3" id="KW-1185">Reference proteome</keyword>
<keyword evidence="1" id="KW-0472">Membrane</keyword>
<feature type="transmembrane region" description="Helical" evidence="1">
    <location>
        <begin position="26"/>
        <end position="49"/>
    </location>
</feature>
<sequence>MFDMTNIVLAPRSERQAGSAPGPITAFARFVACGGGLGLASSLAVAQLAGLLPWVLANAVVTIVSTLLGTVAHALITFGGHTLPGWREHLQSAGSAAVAYAATSVAMLALFSIEPAPDALTEQIVYLSASAMAGLARFLVLRMVVFAPATSADTTDSALAPTSPVSIRWTLGIRNASGSPQQMLTTRPRAQAGVRSTTARFALAPWLPVAV</sequence>
<feature type="transmembrane region" description="Helical" evidence="1">
    <location>
        <begin position="123"/>
        <end position="140"/>
    </location>
</feature>